<name>A0A7I7KSH8_9MYCO</name>
<gene>
    <name evidence="3" type="ORF">MCOO_03930</name>
</gene>
<reference evidence="3 4" key="1">
    <citation type="journal article" date="2019" name="Emerg. Microbes Infect.">
        <title>Comprehensive subspecies identification of 175 nontuberculous mycobacteria species based on 7547 genomic profiles.</title>
        <authorList>
            <person name="Matsumoto Y."/>
            <person name="Kinjo T."/>
            <person name="Motooka D."/>
            <person name="Nabeya D."/>
            <person name="Jung N."/>
            <person name="Uechi K."/>
            <person name="Horii T."/>
            <person name="Iida T."/>
            <person name="Fujita J."/>
            <person name="Nakamura S."/>
        </authorList>
    </citation>
    <scope>NUCLEOTIDE SEQUENCE [LARGE SCALE GENOMIC DNA]</scope>
    <source>
        <strain evidence="3 4">JCM 12404</strain>
    </source>
</reference>
<keyword evidence="1" id="KW-0732">Signal</keyword>
<dbReference type="InterPro" id="IPR029051">
    <property type="entry name" value="DUF4352"/>
</dbReference>
<dbReference type="Proteomes" id="UP000465866">
    <property type="component" value="Chromosome"/>
</dbReference>
<dbReference type="EMBL" id="AP022569">
    <property type="protein sequence ID" value="BBX44378.1"/>
    <property type="molecule type" value="Genomic_DNA"/>
</dbReference>
<evidence type="ECO:0000256" key="1">
    <source>
        <dbReference type="ARBA" id="ARBA00022729"/>
    </source>
</evidence>
<proteinExistence type="predicted"/>
<evidence type="ECO:0000313" key="4">
    <source>
        <dbReference type="Proteomes" id="UP000465866"/>
    </source>
</evidence>
<dbReference type="RefSeq" id="WP_163774842.1">
    <property type="nucleotide sequence ID" value="NZ_AP022569.1"/>
</dbReference>
<organism evidence="3 4">
    <name type="scientific">Mycobacterium cookii</name>
    <dbReference type="NCBI Taxonomy" id="1775"/>
    <lineage>
        <taxon>Bacteria</taxon>
        <taxon>Bacillati</taxon>
        <taxon>Actinomycetota</taxon>
        <taxon>Actinomycetes</taxon>
        <taxon>Mycobacteriales</taxon>
        <taxon>Mycobacteriaceae</taxon>
        <taxon>Mycobacterium</taxon>
    </lineage>
</organism>
<protein>
    <recommendedName>
        <fullName evidence="2">DUF4352 domain-containing protein</fullName>
    </recommendedName>
</protein>
<sequence length="132" mass="14014">MRLGQQAVDGNVTFVVTSVDRSKTVTNPSFPFMQTTAKGTFVTARLTITNNGKRPEIFIASDQKLRIDSGVYEVDPAAALWTMTFETVVSPGVTTMAALSFDVPTDTPPGGILELHGSSNSPGASVELLPPK</sequence>
<dbReference type="InterPro" id="IPR029050">
    <property type="entry name" value="Immunoprotect_excell_Ig-like"/>
</dbReference>
<dbReference type="KEGG" id="mcoo:MCOO_03930"/>
<keyword evidence="4" id="KW-1185">Reference proteome</keyword>
<feature type="domain" description="DUF4352" evidence="2">
    <location>
        <begin position="3"/>
        <end position="109"/>
    </location>
</feature>
<dbReference type="Gene3D" id="2.60.40.1240">
    <property type="match status" value="1"/>
</dbReference>
<dbReference type="AlphaFoldDB" id="A0A7I7KSH8"/>
<evidence type="ECO:0000313" key="3">
    <source>
        <dbReference type="EMBL" id="BBX44378.1"/>
    </source>
</evidence>
<evidence type="ECO:0000259" key="2">
    <source>
        <dbReference type="Pfam" id="PF11611"/>
    </source>
</evidence>
<accession>A0A7I7KSH8</accession>
<dbReference type="Pfam" id="PF11611">
    <property type="entry name" value="DUF4352"/>
    <property type="match status" value="1"/>
</dbReference>